<keyword evidence="3" id="KW-1185">Reference proteome</keyword>
<evidence type="ECO:0000256" key="1">
    <source>
        <dbReference type="SAM" id="MobiDB-lite"/>
    </source>
</evidence>
<reference evidence="2 3" key="1">
    <citation type="submission" date="2020-01" db="EMBL/GenBank/DDBJ databases">
        <authorList>
            <consortium name="DOE Joint Genome Institute"/>
            <person name="Haridas S."/>
            <person name="Albert R."/>
            <person name="Binder M."/>
            <person name="Bloem J."/>
            <person name="Labutti K."/>
            <person name="Salamov A."/>
            <person name="Andreopoulos B."/>
            <person name="Baker S.E."/>
            <person name="Barry K."/>
            <person name="Bills G."/>
            <person name="Bluhm B.H."/>
            <person name="Cannon C."/>
            <person name="Castanera R."/>
            <person name="Culley D.E."/>
            <person name="Daum C."/>
            <person name="Ezra D."/>
            <person name="Gonzalez J.B."/>
            <person name="Henrissat B."/>
            <person name="Kuo A."/>
            <person name="Liang C."/>
            <person name="Lipzen A."/>
            <person name="Lutzoni F."/>
            <person name="Magnuson J."/>
            <person name="Mondo S."/>
            <person name="Nolan M."/>
            <person name="Ohm R."/>
            <person name="Pangilinan J."/>
            <person name="Park H.-J.H."/>
            <person name="Ramirez L."/>
            <person name="Alfaro M."/>
            <person name="Sun H."/>
            <person name="Tritt A."/>
            <person name="Yoshinaga Y."/>
            <person name="Zwiers L.-H.L."/>
            <person name="Turgeon B.G."/>
            <person name="Goodwin S.B."/>
            <person name="Spatafora J.W."/>
            <person name="Crous P.W."/>
            <person name="Grigoriev I.V."/>
        </authorList>
    </citation>
    <scope>NUCLEOTIDE SEQUENCE [LARGE SCALE GENOMIC DNA]</scope>
    <source>
        <strain evidence="2 3">CBS 611.86</strain>
    </source>
</reference>
<feature type="compositionally biased region" description="Basic and acidic residues" evidence="1">
    <location>
        <begin position="12"/>
        <end position="21"/>
    </location>
</feature>
<gene>
    <name evidence="2" type="ORF">BDV95DRAFT_590808</name>
</gene>
<organism evidence="2 3">
    <name type="scientific">Massariosphaeria phaeospora</name>
    <dbReference type="NCBI Taxonomy" id="100035"/>
    <lineage>
        <taxon>Eukaryota</taxon>
        <taxon>Fungi</taxon>
        <taxon>Dikarya</taxon>
        <taxon>Ascomycota</taxon>
        <taxon>Pezizomycotina</taxon>
        <taxon>Dothideomycetes</taxon>
        <taxon>Pleosporomycetidae</taxon>
        <taxon>Pleosporales</taxon>
        <taxon>Pleosporales incertae sedis</taxon>
        <taxon>Massariosphaeria</taxon>
    </lineage>
</organism>
<feature type="region of interest" description="Disordered" evidence="1">
    <location>
        <begin position="1"/>
        <end position="21"/>
    </location>
</feature>
<evidence type="ECO:0000313" key="2">
    <source>
        <dbReference type="EMBL" id="KAF2876748.1"/>
    </source>
</evidence>
<dbReference type="EMBL" id="JAADJZ010000003">
    <property type="protein sequence ID" value="KAF2876748.1"/>
    <property type="molecule type" value="Genomic_DNA"/>
</dbReference>
<sequence length="333" mass="34797">MRDGGSGGGGGGHEEGEKERRGVVRARFSGRRDGGAPGQAVQGLRLPVLCAVCCAPSQARCCSGQSCVRGRAGDSLQGVGSKQRLADSARRVVVEARDCVEQWWWRAPAGSGSGSGFGSGSRAGVGSKACLTLQARIDPFDPPSYKTPPNTSCGFCFGLLPLPGPGHDTTTPRLAHDCTPPASLGLSCAVRSPSTRPSPVLTGPTLGLGAKRCRAASETMREQPLGSEPPSTANLVCRGTRPPASPLLNVARPFTRPHTIAPSSAIKPTSWRLTSEVSPSMHVDDHNRTLQETTLSGVRLPPARTTMSNTVSGQGSQERILWDTIGDFLADVI</sequence>
<dbReference type="AlphaFoldDB" id="A0A7C8IDP9"/>
<accession>A0A7C8IDP9</accession>
<comment type="caution">
    <text evidence="2">The sequence shown here is derived from an EMBL/GenBank/DDBJ whole genome shotgun (WGS) entry which is preliminary data.</text>
</comment>
<feature type="compositionally biased region" description="Gly residues" evidence="1">
    <location>
        <begin position="1"/>
        <end position="11"/>
    </location>
</feature>
<evidence type="ECO:0000313" key="3">
    <source>
        <dbReference type="Proteomes" id="UP000481861"/>
    </source>
</evidence>
<proteinExistence type="predicted"/>
<dbReference type="Proteomes" id="UP000481861">
    <property type="component" value="Unassembled WGS sequence"/>
</dbReference>
<protein>
    <submittedName>
        <fullName evidence="2">Uncharacterized protein</fullName>
    </submittedName>
</protein>
<name>A0A7C8IDP9_9PLEO</name>